<proteinExistence type="predicted"/>
<dbReference type="STRING" id="1429867.A0A0G4PI42"/>
<sequence>MEKSPEKLLNVVRDIWANIPPVEIELRDAIISKISYHADGFVNHDEGIRILKAMPELAIAVLKETVNENTRLKRK</sequence>
<dbReference type="AlphaFoldDB" id="A0A0G4PI42"/>
<reference evidence="1 2" key="1">
    <citation type="journal article" date="2014" name="Nat. Commun.">
        <title>Multiple recent horizontal transfers of a large genomic region in cheese making fungi.</title>
        <authorList>
            <person name="Cheeseman K."/>
            <person name="Ropars J."/>
            <person name="Renault P."/>
            <person name="Dupont J."/>
            <person name="Gouzy J."/>
            <person name="Branca A."/>
            <person name="Abraham A.L."/>
            <person name="Ceppi M."/>
            <person name="Conseiller E."/>
            <person name="Debuchy R."/>
            <person name="Malagnac F."/>
            <person name="Goarin A."/>
            <person name="Silar P."/>
            <person name="Lacoste S."/>
            <person name="Sallet E."/>
            <person name="Bensimon A."/>
            <person name="Giraud T."/>
            <person name="Brygoo Y."/>
        </authorList>
    </citation>
    <scope>NUCLEOTIDE SEQUENCE [LARGE SCALE GENOMIC DNA]</scope>
    <source>
        <strain evidence="2">FM 013</strain>
    </source>
</reference>
<organism evidence="1 2">
    <name type="scientific">Penicillium camemberti (strain FM 013)</name>
    <dbReference type="NCBI Taxonomy" id="1429867"/>
    <lineage>
        <taxon>Eukaryota</taxon>
        <taxon>Fungi</taxon>
        <taxon>Dikarya</taxon>
        <taxon>Ascomycota</taxon>
        <taxon>Pezizomycotina</taxon>
        <taxon>Eurotiomycetes</taxon>
        <taxon>Eurotiomycetidae</taxon>
        <taxon>Eurotiales</taxon>
        <taxon>Aspergillaceae</taxon>
        <taxon>Penicillium</taxon>
    </lineage>
</organism>
<evidence type="ECO:0000313" key="2">
    <source>
        <dbReference type="Proteomes" id="UP000053732"/>
    </source>
</evidence>
<evidence type="ECO:0000313" key="1">
    <source>
        <dbReference type="EMBL" id="CRL25999.1"/>
    </source>
</evidence>
<keyword evidence="2" id="KW-1185">Reference proteome</keyword>
<dbReference type="EMBL" id="HG793149">
    <property type="protein sequence ID" value="CRL25999.1"/>
    <property type="molecule type" value="Genomic_DNA"/>
</dbReference>
<name>A0A0G4PI42_PENC3</name>
<dbReference type="Proteomes" id="UP000053732">
    <property type="component" value="Unassembled WGS sequence"/>
</dbReference>
<gene>
    <name evidence="1" type="ORF">PCAMFM013_S016g000280</name>
</gene>
<accession>A0A0G4PI42</accession>
<protein>
    <submittedName>
        <fullName evidence="1">Str. FM013</fullName>
    </submittedName>
</protein>